<evidence type="ECO:0000313" key="2">
    <source>
        <dbReference type="EMBL" id="QTC92782.1"/>
    </source>
</evidence>
<dbReference type="Gene3D" id="3.10.180.10">
    <property type="entry name" value="2,3-Dihydroxybiphenyl 1,2-Dioxygenase, domain 1"/>
    <property type="match status" value="1"/>
</dbReference>
<dbReference type="KEGG" id="bgoe:IFJ75_07995"/>
<dbReference type="InterPro" id="IPR029068">
    <property type="entry name" value="Glyas_Bleomycin-R_OHBP_Dase"/>
</dbReference>
<proteinExistence type="predicted"/>
<dbReference type="PANTHER" id="PTHR36437:SF2">
    <property type="entry name" value="GLYOXALASE_BLEOMYCIN RESISTANCE PROTEIN_DIOXYGENASE"/>
    <property type="match status" value="1"/>
</dbReference>
<dbReference type="PROSITE" id="PS51819">
    <property type="entry name" value="VOC"/>
    <property type="match status" value="1"/>
</dbReference>
<dbReference type="InterPro" id="IPR004360">
    <property type="entry name" value="Glyas_Fos-R_dOase_dom"/>
</dbReference>
<protein>
    <submittedName>
        <fullName evidence="2">VOC family protein</fullName>
    </submittedName>
</protein>
<reference evidence="2" key="1">
    <citation type="submission" date="2020-09" db="EMBL/GenBank/DDBJ databases">
        <title>Brevundimonas sp. LVF2 isolated from a puddle in Goettingen, Germany.</title>
        <authorList>
            <person name="Friedrich I."/>
            <person name="Klassen A."/>
            <person name="Hannes N."/>
            <person name="Schneider D."/>
            <person name="Hertel R."/>
            <person name="Daniel R."/>
        </authorList>
    </citation>
    <scope>NUCLEOTIDE SEQUENCE</scope>
    <source>
        <strain evidence="2">LVF2</strain>
    </source>
</reference>
<accession>A0A975C739</accession>
<keyword evidence="3" id="KW-1185">Reference proteome</keyword>
<organism evidence="2 3">
    <name type="scientific">Brevundimonas goettingensis</name>
    <dbReference type="NCBI Taxonomy" id="2774190"/>
    <lineage>
        <taxon>Bacteria</taxon>
        <taxon>Pseudomonadati</taxon>
        <taxon>Pseudomonadota</taxon>
        <taxon>Alphaproteobacteria</taxon>
        <taxon>Caulobacterales</taxon>
        <taxon>Caulobacteraceae</taxon>
        <taxon>Brevundimonas</taxon>
    </lineage>
</organism>
<dbReference type="Proteomes" id="UP000663918">
    <property type="component" value="Chromosome"/>
</dbReference>
<sequence>MIRKLNYVGIPTRDQDLALSFWTEVMGFIIATDRPVEDRRWIELTIPGAQTGLLLFTPTGQEDRVGTFFNGSFGCENVHHEYDRLRAKGVKFLGPPVSKPFPHVYFQDPDGNTFFLSSR</sequence>
<dbReference type="Pfam" id="PF00903">
    <property type="entry name" value="Glyoxalase"/>
    <property type="match status" value="1"/>
</dbReference>
<dbReference type="AlphaFoldDB" id="A0A975C739"/>
<dbReference type="InterPro" id="IPR037523">
    <property type="entry name" value="VOC_core"/>
</dbReference>
<evidence type="ECO:0000259" key="1">
    <source>
        <dbReference type="PROSITE" id="PS51819"/>
    </source>
</evidence>
<name>A0A975C739_9CAUL</name>
<dbReference type="PANTHER" id="PTHR36437">
    <property type="entry name" value="GLYOXALASE/BLEOMYCIN RESISTANCE PROTEIN/DIOXYGENASE"/>
    <property type="match status" value="1"/>
</dbReference>
<evidence type="ECO:0000313" key="3">
    <source>
        <dbReference type="Proteomes" id="UP000663918"/>
    </source>
</evidence>
<dbReference type="EMBL" id="CP062222">
    <property type="protein sequence ID" value="QTC92782.1"/>
    <property type="molecule type" value="Genomic_DNA"/>
</dbReference>
<dbReference type="RefSeq" id="WP_225897047.1">
    <property type="nucleotide sequence ID" value="NZ_CP062222.1"/>
</dbReference>
<feature type="domain" description="VOC" evidence="1">
    <location>
        <begin position="4"/>
        <end position="119"/>
    </location>
</feature>
<dbReference type="SUPFAM" id="SSF54593">
    <property type="entry name" value="Glyoxalase/Bleomycin resistance protein/Dihydroxybiphenyl dioxygenase"/>
    <property type="match status" value="1"/>
</dbReference>
<gene>
    <name evidence="2" type="ORF">IFJ75_07995</name>
</gene>